<dbReference type="CDD" id="cd00093">
    <property type="entry name" value="HTH_XRE"/>
    <property type="match status" value="1"/>
</dbReference>
<evidence type="ECO:0000313" key="3">
    <source>
        <dbReference type="Proteomes" id="UP000061603"/>
    </source>
</evidence>
<dbReference type="PROSITE" id="PS50943">
    <property type="entry name" value="HTH_CROC1"/>
    <property type="match status" value="1"/>
</dbReference>
<dbReference type="RefSeq" id="WP_202636076.1">
    <property type="nucleotide sequence ID" value="NZ_CP010554.1"/>
</dbReference>
<name>A0A0C5J7T6_9PROT</name>
<dbReference type="InterPro" id="IPR001387">
    <property type="entry name" value="Cro/C1-type_HTH"/>
</dbReference>
<protein>
    <submittedName>
        <fullName evidence="2">XRE family transcriptional regulator</fullName>
    </submittedName>
</protein>
<gene>
    <name evidence="2" type="ORF">PG1C_03645</name>
</gene>
<dbReference type="STRING" id="1565605.PG1C_03645"/>
<dbReference type="Pfam" id="PF22495">
    <property type="entry name" value="HTH_92"/>
    <property type="match status" value="1"/>
</dbReference>
<feature type="domain" description="HTH cro/C1-type" evidence="1">
    <location>
        <begin position="10"/>
        <end position="45"/>
    </location>
</feature>
<dbReference type="GO" id="GO:0003677">
    <property type="term" value="F:DNA binding"/>
    <property type="evidence" value="ECO:0007669"/>
    <property type="project" value="InterPro"/>
</dbReference>
<evidence type="ECO:0000313" key="2">
    <source>
        <dbReference type="EMBL" id="AJP47803.1"/>
    </source>
</evidence>
<organism evidence="2 3">
    <name type="scientific">Rugosibacter aromaticivorans</name>
    <dbReference type="NCBI Taxonomy" id="1565605"/>
    <lineage>
        <taxon>Bacteria</taxon>
        <taxon>Pseudomonadati</taxon>
        <taxon>Pseudomonadota</taxon>
        <taxon>Betaproteobacteria</taxon>
        <taxon>Nitrosomonadales</taxon>
        <taxon>Sterolibacteriaceae</taxon>
        <taxon>Rugosibacter</taxon>
    </lineage>
</organism>
<reference evidence="2 3" key="1">
    <citation type="journal article" date="2015" name="Genome Announc.">
        <title>Complete Genome Sequence of a Novel Bacterium within the Family Rhodocyclaceae That Degrades Polycyclic Aromatic Hydrocarbons.</title>
        <authorList>
            <person name="Singleton D.R."/>
            <person name="Dickey A.N."/>
            <person name="Scholl E.H."/>
            <person name="Wright F.A."/>
            <person name="Aitken M.D."/>
        </authorList>
    </citation>
    <scope>NUCLEOTIDE SEQUENCE [LARGE SCALE GENOMIC DNA]</scope>
    <source>
        <strain evidence="3">PG1-Ca6</strain>
    </source>
</reference>
<dbReference type="AlphaFoldDB" id="A0A0C5J7T6"/>
<dbReference type="KEGG" id="rbu:PG1C_03645"/>
<evidence type="ECO:0000259" key="1">
    <source>
        <dbReference type="PROSITE" id="PS50943"/>
    </source>
</evidence>
<dbReference type="InterPro" id="IPR010982">
    <property type="entry name" value="Lambda_DNA-bd_dom_sf"/>
</dbReference>
<dbReference type="InterPro" id="IPR055172">
    <property type="entry name" value="HTH_RsaL-like"/>
</dbReference>
<dbReference type="HOGENOM" id="CLU_2332591_0_0_4"/>
<dbReference type="SUPFAM" id="SSF47413">
    <property type="entry name" value="lambda repressor-like DNA-binding domains"/>
    <property type="match status" value="1"/>
</dbReference>
<sequence length="99" mass="11281">MKAQNITTDISAIRQKLGLNQQQFWARLGVTQSGGSRYENGRNMPRPVQQLVHLVYVENIDLQKIKREDFEVIEYLRTTKPAVLKELKKEAKAAAKKGG</sequence>
<dbReference type="PATRIC" id="fig|1565605.3.peg.770"/>
<accession>A0A0C5J7T6</accession>
<dbReference type="Proteomes" id="UP000061603">
    <property type="component" value="Chromosome"/>
</dbReference>
<dbReference type="Gene3D" id="1.10.260.40">
    <property type="entry name" value="lambda repressor-like DNA-binding domains"/>
    <property type="match status" value="1"/>
</dbReference>
<dbReference type="EMBL" id="CP010554">
    <property type="protein sequence ID" value="AJP47803.1"/>
    <property type="molecule type" value="Genomic_DNA"/>
</dbReference>
<keyword evidence="3" id="KW-1185">Reference proteome</keyword>
<proteinExistence type="predicted"/>